<evidence type="ECO:0000313" key="5">
    <source>
        <dbReference type="EMBL" id="MBF9233636.1"/>
    </source>
</evidence>
<proteinExistence type="predicted"/>
<evidence type="ECO:0000259" key="4">
    <source>
        <dbReference type="PROSITE" id="PS01124"/>
    </source>
</evidence>
<dbReference type="PROSITE" id="PS01124">
    <property type="entry name" value="HTH_ARAC_FAMILY_2"/>
    <property type="match status" value="1"/>
</dbReference>
<evidence type="ECO:0000256" key="1">
    <source>
        <dbReference type="ARBA" id="ARBA00023015"/>
    </source>
</evidence>
<dbReference type="GO" id="GO:0003700">
    <property type="term" value="F:DNA-binding transcription factor activity"/>
    <property type="evidence" value="ECO:0007669"/>
    <property type="project" value="InterPro"/>
</dbReference>
<dbReference type="SUPFAM" id="SSF46689">
    <property type="entry name" value="Homeodomain-like"/>
    <property type="match status" value="1"/>
</dbReference>
<sequence length="67" mass="7442">MGDTALGVIHQRIILEAKRYLTFTSLSAKETALALAFDDPSCFTRFFKQKTGMSPLGFRALQKISMA</sequence>
<dbReference type="Pfam" id="PF12833">
    <property type="entry name" value="HTH_18"/>
    <property type="match status" value="1"/>
</dbReference>
<protein>
    <submittedName>
        <fullName evidence="5">AraC family transcriptional regulator</fullName>
    </submittedName>
</protein>
<keyword evidence="1" id="KW-0805">Transcription regulation</keyword>
<organism evidence="5 6">
    <name type="scientific">Microvirga alba</name>
    <dbReference type="NCBI Taxonomy" id="2791025"/>
    <lineage>
        <taxon>Bacteria</taxon>
        <taxon>Pseudomonadati</taxon>
        <taxon>Pseudomonadota</taxon>
        <taxon>Alphaproteobacteria</taxon>
        <taxon>Hyphomicrobiales</taxon>
        <taxon>Methylobacteriaceae</taxon>
        <taxon>Microvirga</taxon>
    </lineage>
</organism>
<comment type="caution">
    <text evidence="5">The sequence shown here is derived from an EMBL/GenBank/DDBJ whole genome shotgun (WGS) entry which is preliminary data.</text>
</comment>
<gene>
    <name evidence="5" type="ORF">I2H38_09640</name>
</gene>
<keyword evidence="2" id="KW-0238">DNA-binding</keyword>
<accession>A0A931BML3</accession>
<evidence type="ECO:0000313" key="6">
    <source>
        <dbReference type="Proteomes" id="UP000599312"/>
    </source>
</evidence>
<dbReference type="EMBL" id="JADQDO010000003">
    <property type="protein sequence ID" value="MBF9233636.1"/>
    <property type="molecule type" value="Genomic_DNA"/>
</dbReference>
<dbReference type="GO" id="GO:0043565">
    <property type="term" value="F:sequence-specific DNA binding"/>
    <property type="evidence" value="ECO:0007669"/>
    <property type="project" value="InterPro"/>
</dbReference>
<dbReference type="Gene3D" id="1.10.10.60">
    <property type="entry name" value="Homeodomain-like"/>
    <property type="match status" value="1"/>
</dbReference>
<dbReference type="RefSeq" id="WP_196271626.1">
    <property type="nucleotide sequence ID" value="NZ_JADQDO010000003.1"/>
</dbReference>
<name>A0A931BML3_9HYPH</name>
<dbReference type="AlphaFoldDB" id="A0A931BML3"/>
<feature type="domain" description="HTH araC/xylS-type" evidence="4">
    <location>
        <begin position="1"/>
        <end position="61"/>
    </location>
</feature>
<reference evidence="5" key="1">
    <citation type="submission" date="2020-11" db="EMBL/GenBank/DDBJ databases">
        <authorList>
            <person name="Kim M.K."/>
        </authorList>
    </citation>
    <scope>NUCLEOTIDE SEQUENCE</scope>
    <source>
        <strain evidence="5">BT350</strain>
    </source>
</reference>
<keyword evidence="6" id="KW-1185">Reference proteome</keyword>
<dbReference type="Proteomes" id="UP000599312">
    <property type="component" value="Unassembled WGS sequence"/>
</dbReference>
<dbReference type="PANTHER" id="PTHR43280:SF32">
    <property type="entry name" value="TRANSCRIPTIONAL REGULATORY PROTEIN"/>
    <property type="match status" value="1"/>
</dbReference>
<dbReference type="InterPro" id="IPR018060">
    <property type="entry name" value="HTH_AraC"/>
</dbReference>
<keyword evidence="3" id="KW-0804">Transcription</keyword>
<dbReference type="InterPro" id="IPR009057">
    <property type="entry name" value="Homeodomain-like_sf"/>
</dbReference>
<evidence type="ECO:0000256" key="2">
    <source>
        <dbReference type="ARBA" id="ARBA00023125"/>
    </source>
</evidence>
<dbReference type="PANTHER" id="PTHR43280">
    <property type="entry name" value="ARAC-FAMILY TRANSCRIPTIONAL REGULATOR"/>
    <property type="match status" value="1"/>
</dbReference>
<evidence type="ECO:0000256" key="3">
    <source>
        <dbReference type="ARBA" id="ARBA00023163"/>
    </source>
</evidence>